<sequence>MSRRFQRTLLMEEEHHFSPNALLSPTRKLNPSCWVVASDISAFEDLIDTSAGEAYNAFSFSFSFSFFNVKKETNNVEKMTTFI</sequence>
<name>A0A1J3F293_NOCCA</name>
<evidence type="ECO:0000313" key="1">
    <source>
        <dbReference type="EMBL" id="JAU38306.1"/>
    </source>
</evidence>
<protein>
    <submittedName>
        <fullName evidence="1">Uncharacterized protein</fullName>
    </submittedName>
</protein>
<proteinExistence type="predicted"/>
<accession>A0A1J3F293</accession>
<organism evidence="1">
    <name type="scientific">Noccaea caerulescens</name>
    <name type="common">Alpine penny-cress</name>
    <name type="synonym">Thlaspi caerulescens</name>
    <dbReference type="NCBI Taxonomy" id="107243"/>
    <lineage>
        <taxon>Eukaryota</taxon>
        <taxon>Viridiplantae</taxon>
        <taxon>Streptophyta</taxon>
        <taxon>Embryophyta</taxon>
        <taxon>Tracheophyta</taxon>
        <taxon>Spermatophyta</taxon>
        <taxon>Magnoliopsida</taxon>
        <taxon>eudicotyledons</taxon>
        <taxon>Gunneridae</taxon>
        <taxon>Pentapetalae</taxon>
        <taxon>rosids</taxon>
        <taxon>malvids</taxon>
        <taxon>Brassicales</taxon>
        <taxon>Brassicaceae</taxon>
        <taxon>Coluteocarpeae</taxon>
        <taxon>Noccaea</taxon>
    </lineage>
</organism>
<dbReference type="AlphaFoldDB" id="A0A1J3F293"/>
<reference evidence="1" key="1">
    <citation type="submission" date="2016-07" db="EMBL/GenBank/DDBJ databases">
        <title>De novo transcriptome assembly of four accessions of the metal hyperaccumulator plant Noccaea caerulescens.</title>
        <authorList>
            <person name="Blande D."/>
            <person name="Halimaa P."/>
            <person name="Tervahauta A.I."/>
            <person name="Aarts M.G."/>
            <person name="Karenlampi S.O."/>
        </authorList>
    </citation>
    <scope>NUCLEOTIDE SEQUENCE</scope>
</reference>
<gene>
    <name evidence="1" type="ORF">LC_TR18656_c0_g1_i1_g.62583</name>
</gene>
<dbReference type="EMBL" id="GEVK01014526">
    <property type="protein sequence ID" value="JAU38306.1"/>
    <property type="molecule type" value="Transcribed_RNA"/>
</dbReference>